<dbReference type="Proteomes" id="UP000190959">
    <property type="component" value="Unassembled WGS sequence"/>
</dbReference>
<name>A0A1S9N427_CLOBE</name>
<feature type="transmembrane region" description="Helical" evidence="2">
    <location>
        <begin position="827"/>
        <end position="847"/>
    </location>
</feature>
<dbReference type="AlphaFoldDB" id="A0A1S9N427"/>
<feature type="coiled-coil region" evidence="1">
    <location>
        <begin position="1034"/>
        <end position="1082"/>
    </location>
</feature>
<protein>
    <submittedName>
        <fullName evidence="3">Uncharacterized protein</fullName>
    </submittedName>
</protein>
<keyword evidence="2" id="KW-0472">Membrane</keyword>
<dbReference type="EMBL" id="MWMH01000005">
    <property type="protein sequence ID" value="OOP72287.1"/>
    <property type="molecule type" value="Genomic_DNA"/>
</dbReference>
<reference evidence="3 4" key="1">
    <citation type="submission" date="2017-02" db="EMBL/GenBank/DDBJ databases">
        <title>Genome sequence of Clostridium beijerinckii Br21.</title>
        <authorList>
            <person name="Fonseca B.C."/>
            <person name="Guazzaroni M.E."/>
            <person name="Riano-Pachon D.M."/>
            <person name="Reginatto V."/>
        </authorList>
    </citation>
    <scope>NUCLEOTIDE SEQUENCE [LARGE SCALE GENOMIC DNA]</scope>
    <source>
        <strain evidence="3 4">Br21</strain>
    </source>
</reference>
<gene>
    <name evidence="3" type="ORF">CBEIBR21_15180</name>
</gene>
<evidence type="ECO:0000256" key="2">
    <source>
        <dbReference type="SAM" id="Phobius"/>
    </source>
</evidence>
<proteinExistence type="predicted"/>
<accession>A0A1S9N427</accession>
<dbReference type="RefSeq" id="WP_078116106.1">
    <property type="nucleotide sequence ID" value="NZ_MWMH01000005.1"/>
</dbReference>
<keyword evidence="2" id="KW-1133">Transmembrane helix</keyword>
<comment type="caution">
    <text evidence="3">The sequence shown here is derived from an EMBL/GenBank/DDBJ whole genome shotgun (WGS) entry which is preliminary data.</text>
</comment>
<evidence type="ECO:0000313" key="4">
    <source>
        <dbReference type="Proteomes" id="UP000190959"/>
    </source>
</evidence>
<sequence>MTRESNFEYVKGTDIEECYENLKKAEFVYQSFPDATIMCLRSIAETVLIKVRNEFYKSIDNSGTYYGIMGELINVSEVKFSKVYREFNIIRLNGNYVLHPEVVIEEETKRTPTELLEIMHNILIWYLQDIKNKSSIDSSKIKFINPNNFNNEKKELTEVKKKISEKNKKISELKLKIKQLKDSEKDKADQLFKLNKEIDNVNVERLELKEKDELLEKKIKEHDKEIENIKKKYKIELQEKIEKFKKEHRESEKASNEAELAAVKNEILIKNNEIAELKSKIDDFKEESKDKLELQKEIEKIKAEKEKLESMDSILTKGIKEYDIKVKRIKEQHQRDLDDKINELKSKEDTYLKEKEELNNIRQKIHSKENEINELKAKVDELRQQSKEINLLKISIDDLQSEKGYLENRDRILTNTILEKNKELENIKEAYKANAEKIEILRKERNESNASLKNKEEKLIKVEKENFELKRQLKEIEETAKIEAIKRDEELKRKEKELHEGIEKLRQAYKNSFELTREYQDVLEKSEYSYDKEQEILLNIQKTDVKEKLVEEDKSFHNNLNEYSEGVKETNERIRTFKKVLKEKSIKESKHVAFYRGFLGLEGEQLRILYTMLTKTNISSILISKSKELLSQSNEDKFMEFIHKKARELNYLSDEEVRLKIYYRLIKLTDIEYKNIYERRSFVETLDEIVNAGYSILEGKKDFKGGGSKLEAIGTYYLEKVLEDFKNKYDSGDIKVQQELIDNIYNNFQRLSEKAKKEIYDELHLKSTSESTVKAAIRSAPFVFLSTTITVGGFSAFSAVSSMIFGISHLLGTTFSYGVYTGASSLLSFFSGPFMIILFIVNGGVLFTQHKKQQLELVPLFIMQTIITNVAIEKTKINFDNYDTMIELWKREKGNFDKITLQKRLQENILNNYTKERDEFAAKSEQVSKAINTLWEEHAKYNYKFKDIVLSSDKKVYLNSYSEYSSTINKLEMVQKEIDETKNKVGTLKSIFSLDMWKGQSSKLVNEMNMINMEKLLVEEAKQSQYFKEESALFSELQQKIDVLNEIQNKTKEKIKDKNNLISVLKNKVNLLENDLVKINSEYPDINNAEFRAIG</sequence>
<evidence type="ECO:0000256" key="1">
    <source>
        <dbReference type="SAM" id="Coils"/>
    </source>
</evidence>
<dbReference type="PANTHER" id="PTHR22538:SF0">
    <property type="entry name" value="CILIA- AND FLAGELLA-ASSOCIATED PROTEIN 74"/>
    <property type="match status" value="1"/>
</dbReference>
<keyword evidence="1" id="KW-0175">Coiled coil</keyword>
<dbReference type="PANTHER" id="PTHR22538">
    <property type="entry name" value="CILIA- AND FLAGELLA-ASSOCIATED PROTEIN 74"/>
    <property type="match status" value="1"/>
</dbReference>
<organism evidence="3 4">
    <name type="scientific">Clostridium beijerinckii</name>
    <name type="common">Clostridium MP</name>
    <dbReference type="NCBI Taxonomy" id="1520"/>
    <lineage>
        <taxon>Bacteria</taxon>
        <taxon>Bacillati</taxon>
        <taxon>Bacillota</taxon>
        <taxon>Clostridia</taxon>
        <taxon>Eubacteriales</taxon>
        <taxon>Clostridiaceae</taxon>
        <taxon>Clostridium</taxon>
    </lineage>
</organism>
<evidence type="ECO:0000313" key="3">
    <source>
        <dbReference type="EMBL" id="OOP72287.1"/>
    </source>
</evidence>
<feature type="coiled-coil region" evidence="1">
    <location>
        <begin position="149"/>
        <end position="511"/>
    </location>
</feature>
<feature type="transmembrane region" description="Helical" evidence="2">
    <location>
        <begin position="782"/>
        <end position="807"/>
    </location>
</feature>
<feature type="coiled-coil region" evidence="1">
    <location>
        <begin position="964"/>
        <end position="991"/>
    </location>
</feature>
<keyword evidence="2" id="KW-0812">Transmembrane</keyword>